<dbReference type="InterPro" id="IPR016155">
    <property type="entry name" value="Mopterin_synth/thiamin_S_b"/>
</dbReference>
<dbReference type="InterPro" id="IPR003749">
    <property type="entry name" value="ThiS/MoaD-like"/>
</dbReference>
<dbReference type="NCBIfam" id="TIGR01683">
    <property type="entry name" value="thiS"/>
    <property type="match status" value="1"/>
</dbReference>
<reference evidence="1 2" key="1">
    <citation type="submission" date="2016-04" db="EMBL/GenBank/DDBJ databases">
        <title>Deep-sea bacteria in the southern Pacific.</title>
        <authorList>
            <person name="Tang K."/>
        </authorList>
    </citation>
    <scope>NUCLEOTIDE SEQUENCE [LARGE SCALE GENOMIC DNA]</scope>
    <source>
        <strain evidence="1 2">JLT2014</strain>
        <plasmid evidence="2">ppaby5</plasmid>
    </source>
</reference>
<dbReference type="CDD" id="cd00565">
    <property type="entry name" value="Ubl_ThiS"/>
    <property type="match status" value="1"/>
</dbReference>
<dbReference type="PANTHER" id="PTHR34472:SF1">
    <property type="entry name" value="SULFUR CARRIER PROTEIN THIS"/>
    <property type="match status" value="1"/>
</dbReference>
<evidence type="ECO:0000313" key="1">
    <source>
        <dbReference type="EMBL" id="APZ50381.1"/>
    </source>
</evidence>
<dbReference type="RefSeq" id="WP_076693984.1">
    <property type="nucleotide sequence ID" value="NZ_CP015089.1"/>
</dbReference>
<dbReference type="AlphaFoldDB" id="A0A1P8ULV8"/>
<evidence type="ECO:0000313" key="2">
    <source>
        <dbReference type="Proteomes" id="UP000187059"/>
    </source>
</evidence>
<gene>
    <name evidence="1" type="ORF">Ga0080574_TMP47</name>
</gene>
<keyword evidence="2" id="KW-1185">Reference proteome</keyword>
<sequence>MRIELNGEPVETLAETLEALIDERGVEAEAVATAVGGSFVPRSARAATALQPGAKVEILAPMQGG</sequence>
<dbReference type="Pfam" id="PF02597">
    <property type="entry name" value="ThiS"/>
    <property type="match status" value="1"/>
</dbReference>
<dbReference type="PANTHER" id="PTHR34472">
    <property type="entry name" value="SULFUR CARRIER PROTEIN THIS"/>
    <property type="match status" value="1"/>
</dbReference>
<dbReference type="Gene3D" id="3.10.20.30">
    <property type="match status" value="1"/>
</dbReference>
<dbReference type="Proteomes" id="UP000187059">
    <property type="component" value="Plasmid pPABY5"/>
</dbReference>
<dbReference type="InterPro" id="IPR012675">
    <property type="entry name" value="Beta-grasp_dom_sf"/>
</dbReference>
<dbReference type="SUPFAM" id="SSF54285">
    <property type="entry name" value="MoaD/ThiS"/>
    <property type="match status" value="1"/>
</dbReference>
<keyword evidence="1" id="KW-0614">Plasmid</keyword>
<accession>A0A1P8ULV8</accession>
<dbReference type="InterPro" id="IPR010035">
    <property type="entry name" value="Thi_S"/>
</dbReference>
<organism evidence="1 2">
    <name type="scientific">Salipiger abyssi</name>
    <dbReference type="NCBI Taxonomy" id="1250539"/>
    <lineage>
        <taxon>Bacteria</taxon>
        <taxon>Pseudomonadati</taxon>
        <taxon>Pseudomonadota</taxon>
        <taxon>Alphaproteobacteria</taxon>
        <taxon>Rhodobacterales</taxon>
        <taxon>Roseobacteraceae</taxon>
        <taxon>Salipiger</taxon>
    </lineage>
</organism>
<proteinExistence type="predicted"/>
<geneLocation type="plasmid" evidence="2">
    <name>ppaby5</name>
</geneLocation>
<dbReference type="EMBL" id="CP015089">
    <property type="protein sequence ID" value="APZ50381.1"/>
    <property type="molecule type" value="Genomic_DNA"/>
</dbReference>
<name>A0A1P8ULV8_9RHOB</name>
<dbReference type="KEGG" id="paby:Ga0080574_TMP47"/>
<protein>
    <submittedName>
        <fullName evidence="1">Sulfur carrier protein</fullName>
    </submittedName>
</protein>